<dbReference type="OrthoDB" id="3130513at2759"/>
<sequence length="236" mass="25906">MSGNKAPTLETKAFRLEHSGKALESKDSFLSFLAPSNSPNQLWSSCPGVNGEWLINRGTGVYLVVDSSTVAVKIELPYEWNIEKDGFSVRLEADLASQKMLLQNSQQQLTLSPHRDVDSCLAVTYVAQPSLSVGSENYLESPEHICITNHVFNTVDALNAIIHILEHPDSALPVDSMAVLFRDHIKQFSARGEEASQNLQFAKETVASWFTAIGAKMDAEVNKKATSGAQKDARQD</sequence>
<evidence type="ECO:0000313" key="2">
    <source>
        <dbReference type="Proteomes" id="UP000807306"/>
    </source>
</evidence>
<name>A0A9P6EL60_9AGAR</name>
<dbReference type="AlphaFoldDB" id="A0A9P6EL60"/>
<accession>A0A9P6EL60</accession>
<proteinExistence type="predicted"/>
<reference evidence="1" key="1">
    <citation type="submission" date="2020-11" db="EMBL/GenBank/DDBJ databases">
        <authorList>
            <consortium name="DOE Joint Genome Institute"/>
            <person name="Ahrendt S."/>
            <person name="Riley R."/>
            <person name="Andreopoulos W."/>
            <person name="Labutti K."/>
            <person name="Pangilinan J."/>
            <person name="Ruiz-Duenas F.J."/>
            <person name="Barrasa J.M."/>
            <person name="Sanchez-Garcia M."/>
            <person name="Camarero S."/>
            <person name="Miyauchi S."/>
            <person name="Serrano A."/>
            <person name="Linde D."/>
            <person name="Babiker R."/>
            <person name="Drula E."/>
            <person name="Ayuso-Fernandez I."/>
            <person name="Pacheco R."/>
            <person name="Padilla G."/>
            <person name="Ferreira P."/>
            <person name="Barriuso J."/>
            <person name="Kellner H."/>
            <person name="Castanera R."/>
            <person name="Alfaro M."/>
            <person name="Ramirez L."/>
            <person name="Pisabarro A.G."/>
            <person name="Kuo A."/>
            <person name="Tritt A."/>
            <person name="Lipzen A."/>
            <person name="He G."/>
            <person name="Yan M."/>
            <person name="Ng V."/>
            <person name="Cullen D."/>
            <person name="Martin F."/>
            <person name="Rosso M.-N."/>
            <person name="Henrissat B."/>
            <person name="Hibbett D."/>
            <person name="Martinez A.T."/>
            <person name="Grigoriev I.V."/>
        </authorList>
    </citation>
    <scope>NUCLEOTIDE SEQUENCE</scope>
    <source>
        <strain evidence="1">CBS 506.95</strain>
    </source>
</reference>
<comment type="caution">
    <text evidence="1">The sequence shown here is derived from an EMBL/GenBank/DDBJ whole genome shotgun (WGS) entry which is preliminary data.</text>
</comment>
<evidence type="ECO:0000313" key="1">
    <source>
        <dbReference type="EMBL" id="KAF9531806.1"/>
    </source>
</evidence>
<gene>
    <name evidence="1" type="ORF">CPB83DRAFT_87897</name>
</gene>
<dbReference type="EMBL" id="MU157834">
    <property type="protein sequence ID" value="KAF9531806.1"/>
    <property type="molecule type" value="Genomic_DNA"/>
</dbReference>
<dbReference type="Proteomes" id="UP000807306">
    <property type="component" value="Unassembled WGS sequence"/>
</dbReference>
<protein>
    <submittedName>
        <fullName evidence="1">Uncharacterized protein</fullName>
    </submittedName>
</protein>
<keyword evidence="2" id="KW-1185">Reference proteome</keyword>
<organism evidence="1 2">
    <name type="scientific">Crepidotus variabilis</name>
    <dbReference type="NCBI Taxonomy" id="179855"/>
    <lineage>
        <taxon>Eukaryota</taxon>
        <taxon>Fungi</taxon>
        <taxon>Dikarya</taxon>
        <taxon>Basidiomycota</taxon>
        <taxon>Agaricomycotina</taxon>
        <taxon>Agaricomycetes</taxon>
        <taxon>Agaricomycetidae</taxon>
        <taxon>Agaricales</taxon>
        <taxon>Agaricineae</taxon>
        <taxon>Crepidotaceae</taxon>
        <taxon>Crepidotus</taxon>
    </lineage>
</organism>